<dbReference type="Pfam" id="PF00150">
    <property type="entry name" value="Cellulase"/>
    <property type="match status" value="1"/>
</dbReference>
<dbReference type="SUPFAM" id="SSF51445">
    <property type="entry name" value="(Trans)glycosidases"/>
    <property type="match status" value="1"/>
</dbReference>
<dbReference type="InterPro" id="IPR001547">
    <property type="entry name" value="Glyco_hydro_5"/>
</dbReference>
<dbReference type="InterPro" id="IPR017853">
    <property type="entry name" value="GH"/>
</dbReference>
<dbReference type="PROSITE" id="PS50231">
    <property type="entry name" value="RICIN_B_LECTIN"/>
    <property type="match status" value="1"/>
</dbReference>
<keyword evidence="6" id="KW-1185">Reference proteome</keyword>
<dbReference type="Proteomes" id="UP001597387">
    <property type="component" value="Unassembled WGS sequence"/>
</dbReference>
<feature type="domain" description="Ricin B lectin" evidence="4">
    <location>
        <begin position="356"/>
        <end position="493"/>
    </location>
</feature>
<proteinExistence type="inferred from homology"/>
<dbReference type="PROSITE" id="PS51257">
    <property type="entry name" value="PROKAR_LIPOPROTEIN"/>
    <property type="match status" value="1"/>
</dbReference>
<organism evidence="5 6">
    <name type="scientific">Paradesertivirga mongoliensis</name>
    <dbReference type="NCBI Taxonomy" id="2100740"/>
    <lineage>
        <taxon>Bacteria</taxon>
        <taxon>Pseudomonadati</taxon>
        <taxon>Bacteroidota</taxon>
        <taxon>Sphingobacteriia</taxon>
        <taxon>Sphingobacteriales</taxon>
        <taxon>Sphingobacteriaceae</taxon>
        <taxon>Paradesertivirga</taxon>
    </lineage>
</organism>
<dbReference type="Gene3D" id="3.20.20.80">
    <property type="entry name" value="Glycosidases"/>
    <property type="match status" value="1"/>
</dbReference>
<dbReference type="CDD" id="cd23446">
    <property type="entry name" value="beta-trefoil_Ricin_1_3Gal43A"/>
    <property type="match status" value="1"/>
</dbReference>
<comment type="similarity">
    <text evidence="3">Belongs to the glycosyl hydrolase 5 (cellulase A) family.</text>
</comment>
<dbReference type="PROSITE" id="PS00659">
    <property type="entry name" value="GLYCOSYL_HYDROL_F5"/>
    <property type="match status" value="1"/>
</dbReference>
<dbReference type="SUPFAM" id="SSF50370">
    <property type="entry name" value="Ricin B-like lectins"/>
    <property type="match status" value="1"/>
</dbReference>
<evidence type="ECO:0000313" key="5">
    <source>
        <dbReference type="EMBL" id="MFD2162394.1"/>
    </source>
</evidence>
<dbReference type="Gene3D" id="2.80.10.50">
    <property type="match status" value="3"/>
</dbReference>
<accession>A0ABW4ZK12</accession>
<dbReference type="SMART" id="SM00458">
    <property type="entry name" value="RICIN"/>
    <property type="match status" value="1"/>
</dbReference>
<protein>
    <submittedName>
        <fullName evidence="5">RICIN domain-containing protein</fullName>
    </submittedName>
</protein>
<evidence type="ECO:0000256" key="1">
    <source>
        <dbReference type="ARBA" id="ARBA00022801"/>
    </source>
</evidence>
<comment type="caution">
    <text evidence="5">The sequence shown here is derived from an EMBL/GenBank/DDBJ whole genome shotgun (WGS) entry which is preliminary data.</text>
</comment>
<evidence type="ECO:0000256" key="3">
    <source>
        <dbReference type="RuleBase" id="RU361153"/>
    </source>
</evidence>
<evidence type="ECO:0000259" key="4">
    <source>
        <dbReference type="SMART" id="SM00458"/>
    </source>
</evidence>
<dbReference type="Pfam" id="PF14200">
    <property type="entry name" value="RicinB_lectin_2"/>
    <property type="match status" value="2"/>
</dbReference>
<dbReference type="InterPro" id="IPR035992">
    <property type="entry name" value="Ricin_B-like_lectins"/>
</dbReference>
<reference evidence="6" key="1">
    <citation type="journal article" date="2019" name="Int. J. Syst. Evol. Microbiol.">
        <title>The Global Catalogue of Microorganisms (GCM) 10K type strain sequencing project: providing services to taxonomists for standard genome sequencing and annotation.</title>
        <authorList>
            <consortium name="The Broad Institute Genomics Platform"/>
            <consortium name="The Broad Institute Genome Sequencing Center for Infectious Disease"/>
            <person name="Wu L."/>
            <person name="Ma J."/>
        </authorList>
    </citation>
    <scope>NUCLEOTIDE SEQUENCE [LARGE SCALE GENOMIC DNA]</scope>
    <source>
        <strain evidence="6">KCTC 42217</strain>
    </source>
</reference>
<dbReference type="EMBL" id="JBHUHZ010000001">
    <property type="protein sequence ID" value="MFD2162394.1"/>
    <property type="molecule type" value="Genomic_DNA"/>
</dbReference>
<dbReference type="InterPro" id="IPR000772">
    <property type="entry name" value="Ricin_B_lectin"/>
</dbReference>
<evidence type="ECO:0000313" key="6">
    <source>
        <dbReference type="Proteomes" id="UP001597387"/>
    </source>
</evidence>
<gene>
    <name evidence="5" type="ORF">ACFSJU_08310</name>
</gene>
<keyword evidence="1 3" id="KW-0378">Hydrolase</keyword>
<dbReference type="RefSeq" id="WP_255903699.1">
    <property type="nucleotide sequence ID" value="NZ_JAFMZO010000003.1"/>
</dbReference>
<name>A0ABW4ZK12_9SPHI</name>
<dbReference type="InterPro" id="IPR018087">
    <property type="entry name" value="Glyco_hydro_5_CS"/>
</dbReference>
<keyword evidence="2 3" id="KW-0326">Glycosidase</keyword>
<sequence length="495" mass="53949">MKKNMLIPFCGCIFLLGSCSKKNDLHESAGEQVIVSEKATPSISAVGAAGIAGVNWADGRDNFVDGWVIPSGLTASDSYSTVSAKANSILTNFQSTLPGVNTVRLPINPPSVLESWWNSYNGAIDAALSKNMKVIIAYWEGASSRDGIIDNTTQFWSMWDVVVAKYTGNANVYFEVFNEPHGYTASQLTTIYASWLARYPNVPRGRIMLGGTGYCDDVKPIGADSRFSQCLLSLHNYAFWANRGTVAAWEQSWRDQFGSYGSRTVVTEYGAPMTTGKNYNNPSNGDNEIAYIQGSTNVFRSDKLGSVYWPGLRDGDSYSITTRSGTGNNITLSVTNTSGRDRIRYGWGEGSAFNPNVYYTIVNRNSGKALDVNGSATTNGAGIIQWGYWGGNNQQWQIIDNGTGYYRIINRNSAKALDVNSASTADGAGVIQWTYSGGNNQQWQVIDNGGGYNRVINRNSGKALDVNGQSTADGATIVQWSFWGGNNQQWKFQQL</sequence>
<evidence type="ECO:0000256" key="2">
    <source>
        <dbReference type="ARBA" id="ARBA00023295"/>
    </source>
</evidence>